<dbReference type="OrthoDB" id="4190600at2759"/>
<dbReference type="Proteomes" id="UP000008142">
    <property type="component" value="Unassembled WGS sequence"/>
</dbReference>
<reference evidence="2" key="1">
    <citation type="submission" date="2008-07" db="EMBL/GenBank/DDBJ databases">
        <title>Annotation of Ajellomyces capsulatus strain H88.</title>
        <authorList>
            <person name="Champion M."/>
            <person name="Cuomo C."/>
            <person name="Ma L.-J."/>
            <person name="Henn M.R."/>
            <person name="Sil A."/>
            <person name="Goldman B."/>
            <person name="Young S.K."/>
            <person name="Kodira C.D."/>
            <person name="Zeng Q."/>
            <person name="Koehrsen M."/>
            <person name="Alvarado L."/>
            <person name="Berlin A."/>
            <person name="Borenstein D."/>
            <person name="Chen Z."/>
            <person name="Engels R."/>
            <person name="Freedman E."/>
            <person name="Gellesch M."/>
            <person name="Goldberg J."/>
            <person name="Griggs A."/>
            <person name="Gujja S."/>
            <person name="Heiman D."/>
            <person name="Hepburn T."/>
            <person name="Howarth C."/>
            <person name="Jen D."/>
            <person name="Larson L."/>
            <person name="Lewis B."/>
            <person name="Mehta T."/>
            <person name="Park D."/>
            <person name="Pearson M."/>
            <person name="Roberts A."/>
            <person name="Saif S."/>
            <person name="Shea T."/>
            <person name="Shenoy N."/>
            <person name="Sisk P."/>
            <person name="Stolte C."/>
            <person name="Sykes S."/>
            <person name="Walk T."/>
            <person name="White J."/>
            <person name="Yandava C."/>
            <person name="Klein B."/>
            <person name="McEwen J.G."/>
            <person name="Puccia R."/>
            <person name="Goldman G.H."/>
            <person name="Felipe M.S."/>
            <person name="Nino-Vega G."/>
            <person name="San-Blas G."/>
            <person name="Taylor J."/>
            <person name="Mendoza L."/>
            <person name="Galagan J."/>
            <person name="Nusbaum C."/>
            <person name="Birren B."/>
        </authorList>
    </citation>
    <scope>NUCLEOTIDE SEQUENCE [LARGE SCALE GENOMIC DNA]</scope>
    <source>
        <strain evidence="2">H88</strain>
    </source>
</reference>
<proteinExistence type="predicted"/>
<accession>F0U935</accession>
<gene>
    <name evidence="1" type="ORF">HCEG_01191</name>
</gene>
<evidence type="ECO:0000313" key="1">
    <source>
        <dbReference type="EMBL" id="EGC41829.1"/>
    </source>
</evidence>
<name>F0U935_AJEC8</name>
<evidence type="ECO:0000313" key="2">
    <source>
        <dbReference type="Proteomes" id="UP000008142"/>
    </source>
</evidence>
<sequence>MQIFSTNHIRKQNIVQESENDQLKFQSQSSLFAETANEDFTDSDSDNNASGEEALLFPAEPYNKDAADNVEYIKWLLKAAVKENILENDDQEDSDGSVAEDIAIPAADNITIAITSYSTDQFVDSDSAIDIAHKHMSSMQISTLSSAQKNLAESFMRSLYFQNPILLISALLKSPTFW</sequence>
<dbReference type="AlphaFoldDB" id="F0U935"/>
<dbReference type="EMBL" id="DS990636">
    <property type="protein sequence ID" value="EGC41829.1"/>
    <property type="molecule type" value="Genomic_DNA"/>
</dbReference>
<protein>
    <submittedName>
        <fullName evidence="1">Uncharacterized protein</fullName>
    </submittedName>
</protein>
<dbReference type="HOGENOM" id="CLU_110763_0_0_1"/>
<organism evidence="2">
    <name type="scientific">Ajellomyces capsulatus (strain H88)</name>
    <name type="common">Darling's disease fungus</name>
    <name type="synonym">Histoplasma capsulatum</name>
    <dbReference type="NCBI Taxonomy" id="544711"/>
    <lineage>
        <taxon>Eukaryota</taxon>
        <taxon>Fungi</taxon>
        <taxon>Dikarya</taxon>
        <taxon>Ascomycota</taxon>
        <taxon>Pezizomycotina</taxon>
        <taxon>Eurotiomycetes</taxon>
        <taxon>Eurotiomycetidae</taxon>
        <taxon>Onygenales</taxon>
        <taxon>Ajellomycetaceae</taxon>
        <taxon>Histoplasma</taxon>
    </lineage>
</organism>